<comment type="similarity">
    <text evidence="4">Belongs to the FKBP-type PPIase family.</text>
</comment>
<evidence type="ECO:0000256" key="5">
    <source>
        <dbReference type="SAM" id="Coils"/>
    </source>
</evidence>
<evidence type="ECO:0000313" key="8">
    <source>
        <dbReference type="Proteomes" id="UP001597201"/>
    </source>
</evidence>
<dbReference type="InterPro" id="IPR001179">
    <property type="entry name" value="PPIase_FKBP_dom"/>
</dbReference>
<dbReference type="PROSITE" id="PS50059">
    <property type="entry name" value="FKBP_PPIASE"/>
    <property type="match status" value="1"/>
</dbReference>
<feature type="domain" description="PPIase FKBP-type" evidence="6">
    <location>
        <begin position="89"/>
        <end position="175"/>
    </location>
</feature>
<keyword evidence="3 4" id="KW-0413">Isomerase</keyword>
<comment type="catalytic activity">
    <reaction evidence="1 3 4">
        <text>[protein]-peptidylproline (omega=180) = [protein]-peptidylproline (omega=0)</text>
        <dbReference type="Rhea" id="RHEA:16237"/>
        <dbReference type="Rhea" id="RHEA-COMP:10747"/>
        <dbReference type="Rhea" id="RHEA-COMP:10748"/>
        <dbReference type="ChEBI" id="CHEBI:83833"/>
        <dbReference type="ChEBI" id="CHEBI:83834"/>
        <dbReference type="EC" id="5.2.1.8"/>
    </reaction>
</comment>
<evidence type="ECO:0000256" key="4">
    <source>
        <dbReference type="RuleBase" id="RU003915"/>
    </source>
</evidence>
<evidence type="ECO:0000313" key="7">
    <source>
        <dbReference type="EMBL" id="MFD1316569.1"/>
    </source>
</evidence>
<reference evidence="8" key="1">
    <citation type="journal article" date="2019" name="Int. J. Syst. Evol. Microbiol.">
        <title>The Global Catalogue of Microorganisms (GCM) 10K type strain sequencing project: providing services to taxonomists for standard genome sequencing and annotation.</title>
        <authorList>
            <consortium name="The Broad Institute Genomics Platform"/>
            <consortium name="The Broad Institute Genome Sequencing Center for Infectious Disease"/>
            <person name="Wu L."/>
            <person name="Ma J."/>
        </authorList>
    </citation>
    <scope>NUCLEOTIDE SEQUENCE [LARGE SCALE GENOMIC DNA]</scope>
    <source>
        <strain evidence="8">CCUG 61485</strain>
    </source>
</reference>
<evidence type="ECO:0000256" key="3">
    <source>
        <dbReference type="PROSITE-ProRule" id="PRU00277"/>
    </source>
</evidence>
<comment type="caution">
    <text evidence="7">The sequence shown here is derived from an EMBL/GenBank/DDBJ whole genome shotgun (WGS) entry which is preliminary data.</text>
</comment>
<organism evidence="7 8">
    <name type="scientific">Namhaeicola litoreus</name>
    <dbReference type="NCBI Taxonomy" id="1052145"/>
    <lineage>
        <taxon>Bacteria</taxon>
        <taxon>Pseudomonadati</taxon>
        <taxon>Bacteroidota</taxon>
        <taxon>Flavobacteriia</taxon>
        <taxon>Flavobacteriales</taxon>
        <taxon>Flavobacteriaceae</taxon>
        <taxon>Namhaeicola</taxon>
    </lineage>
</organism>
<evidence type="ECO:0000256" key="2">
    <source>
        <dbReference type="ARBA" id="ARBA00023110"/>
    </source>
</evidence>
<dbReference type="NCBIfam" id="TIGR03516">
    <property type="entry name" value="ppisom_GldI"/>
    <property type="match status" value="1"/>
</dbReference>
<dbReference type="EMBL" id="JBHTMY010000003">
    <property type="protein sequence ID" value="MFD1316569.1"/>
    <property type="molecule type" value="Genomic_DNA"/>
</dbReference>
<keyword evidence="8" id="KW-1185">Reference proteome</keyword>
<dbReference type="InterPro" id="IPR046357">
    <property type="entry name" value="PPIase_dom_sf"/>
</dbReference>
<gene>
    <name evidence="7" type="primary">gldI</name>
    <name evidence="7" type="ORF">ACFQ39_13165</name>
</gene>
<dbReference type="EC" id="5.2.1.8" evidence="4"/>
<proteinExistence type="inferred from homology"/>
<sequence length="180" mass="20816">MNRIVILLFSVLLLFSCNKAEPRKPVIRKTSTFMKESIERNQKINQLEEEILRLKLQKDSVNNYITSDFGFWYFYNQKDSLTASLPETGDEVLFTYEVKRINDSIVFNESQIGDQSYIVDKQELITGLQDGIKLMKEGETVTFLFPSHKAYGYSGAEGINPNEPLIYKVKLKKIIKNKSD</sequence>
<dbReference type="InterPro" id="IPR019869">
    <property type="entry name" value="Motility-assoc_PPIase_GldI"/>
</dbReference>
<dbReference type="PROSITE" id="PS51257">
    <property type="entry name" value="PROKAR_LIPOPROTEIN"/>
    <property type="match status" value="1"/>
</dbReference>
<accession>A0ABW3Y4J9</accession>
<dbReference type="SUPFAM" id="SSF54534">
    <property type="entry name" value="FKBP-like"/>
    <property type="match status" value="1"/>
</dbReference>
<name>A0ABW3Y4J9_9FLAO</name>
<protein>
    <recommendedName>
        <fullName evidence="4">Peptidyl-prolyl cis-trans isomerase</fullName>
        <ecNumber evidence="4">5.2.1.8</ecNumber>
    </recommendedName>
</protein>
<dbReference type="Pfam" id="PF00254">
    <property type="entry name" value="FKBP_C"/>
    <property type="match status" value="1"/>
</dbReference>
<dbReference type="RefSeq" id="WP_377179671.1">
    <property type="nucleotide sequence ID" value="NZ_JBHTMY010000003.1"/>
</dbReference>
<feature type="coiled-coil region" evidence="5">
    <location>
        <begin position="37"/>
        <end position="64"/>
    </location>
</feature>
<evidence type="ECO:0000256" key="1">
    <source>
        <dbReference type="ARBA" id="ARBA00000971"/>
    </source>
</evidence>
<dbReference type="Proteomes" id="UP001597201">
    <property type="component" value="Unassembled WGS sequence"/>
</dbReference>
<keyword evidence="2 3" id="KW-0697">Rotamase</keyword>
<dbReference type="Gene3D" id="3.10.50.40">
    <property type="match status" value="1"/>
</dbReference>
<keyword evidence="5" id="KW-0175">Coiled coil</keyword>
<evidence type="ECO:0000259" key="6">
    <source>
        <dbReference type="PROSITE" id="PS50059"/>
    </source>
</evidence>